<dbReference type="FunFam" id="1.10.472.10:FF:000013">
    <property type="entry name" value="Cyclin A1"/>
    <property type="match status" value="1"/>
</dbReference>
<dbReference type="InterPro" id="IPR036915">
    <property type="entry name" value="Cyclin-like_sf"/>
</dbReference>
<dbReference type="PANTHER" id="PTHR10177">
    <property type="entry name" value="CYCLINS"/>
    <property type="match status" value="1"/>
</dbReference>
<dbReference type="SMART" id="SM00385">
    <property type="entry name" value="CYCLIN"/>
    <property type="match status" value="2"/>
</dbReference>
<evidence type="ECO:0000259" key="10">
    <source>
        <dbReference type="SMART" id="SM01332"/>
    </source>
</evidence>
<dbReference type="InterPro" id="IPR006671">
    <property type="entry name" value="Cyclin_N"/>
</dbReference>
<dbReference type="PROSITE" id="PS00292">
    <property type="entry name" value="CYCLINS"/>
    <property type="match status" value="1"/>
</dbReference>
<dbReference type="InterPro" id="IPR046965">
    <property type="entry name" value="Cyclin_A/B-like"/>
</dbReference>
<dbReference type="GO" id="GO:0051301">
    <property type="term" value="P:cell division"/>
    <property type="evidence" value="ECO:0007669"/>
    <property type="project" value="UniProtKB-KW"/>
</dbReference>
<keyword evidence="5" id="KW-0131">Cell cycle</keyword>
<dbReference type="Pfam" id="PF00134">
    <property type="entry name" value="Cyclin_N"/>
    <property type="match status" value="1"/>
</dbReference>
<keyword evidence="12" id="KW-1185">Reference proteome</keyword>
<dbReference type="InterPro" id="IPR048258">
    <property type="entry name" value="Cyclins_cyclin-box"/>
</dbReference>
<comment type="subunit">
    <text evidence="2">Interacts with the CDC2 protein kinase to form a serine/threonine kinase holoenzyme complex also known as maturation promoting factor (MPF). The cyclin subunit imparts substrate specificity to the complex.</text>
</comment>
<dbReference type="EMBL" id="JAAIUW010000009">
    <property type="protein sequence ID" value="KAF7816826.1"/>
    <property type="molecule type" value="Genomic_DNA"/>
</dbReference>
<feature type="compositionally biased region" description="Polar residues" evidence="8">
    <location>
        <begin position="122"/>
        <end position="141"/>
    </location>
</feature>
<feature type="domain" description="Cyclin-like" evidence="9">
    <location>
        <begin position="298"/>
        <end position="382"/>
    </location>
</feature>
<dbReference type="Pfam" id="PF02984">
    <property type="entry name" value="Cyclin_C"/>
    <property type="match status" value="1"/>
</dbReference>
<evidence type="ECO:0000256" key="4">
    <source>
        <dbReference type="ARBA" id="ARBA00023127"/>
    </source>
</evidence>
<reference evidence="11" key="1">
    <citation type="submission" date="2020-09" db="EMBL/GenBank/DDBJ databases">
        <title>Genome-Enabled Discovery of Anthraquinone Biosynthesis in Senna tora.</title>
        <authorList>
            <person name="Kang S.-H."/>
            <person name="Pandey R.P."/>
            <person name="Lee C.-M."/>
            <person name="Sim J.-S."/>
            <person name="Jeong J.-T."/>
            <person name="Choi B.-S."/>
            <person name="Jung M."/>
            <person name="Ginzburg D."/>
            <person name="Zhao K."/>
            <person name="Won S.Y."/>
            <person name="Oh T.-J."/>
            <person name="Yu Y."/>
            <person name="Kim N.-H."/>
            <person name="Lee O.R."/>
            <person name="Lee T.-H."/>
            <person name="Bashyal P."/>
            <person name="Kim T.-S."/>
            <person name="Lee W.-H."/>
            <person name="Kawkins C."/>
            <person name="Kim C.-K."/>
            <person name="Kim J.S."/>
            <person name="Ahn B.O."/>
            <person name="Rhee S.Y."/>
            <person name="Sohng J.K."/>
        </authorList>
    </citation>
    <scope>NUCLEOTIDE SEQUENCE</scope>
    <source>
        <tissue evidence="11">Leaf</tissue>
    </source>
</reference>
<evidence type="ECO:0000256" key="6">
    <source>
        <dbReference type="ARBA" id="ARBA00032263"/>
    </source>
</evidence>
<evidence type="ECO:0000256" key="1">
    <source>
        <dbReference type="ARBA" id="ARBA00006955"/>
    </source>
</evidence>
<evidence type="ECO:0000313" key="12">
    <source>
        <dbReference type="Proteomes" id="UP000634136"/>
    </source>
</evidence>
<feature type="region of interest" description="Disordered" evidence="8">
    <location>
        <begin position="115"/>
        <end position="142"/>
    </location>
</feature>
<dbReference type="SMART" id="SM01332">
    <property type="entry name" value="Cyclin_C"/>
    <property type="match status" value="1"/>
</dbReference>
<dbReference type="InterPro" id="IPR013763">
    <property type="entry name" value="Cyclin-like_dom"/>
</dbReference>
<proteinExistence type="inferred from homology"/>
<dbReference type="FunFam" id="1.10.472.10:FF:000167">
    <property type="entry name" value="Mitotic cyclin 6"/>
    <property type="match status" value="1"/>
</dbReference>
<dbReference type="GO" id="GO:0044772">
    <property type="term" value="P:mitotic cell cycle phase transition"/>
    <property type="evidence" value="ECO:0007669"/>
    <property type="project" value="InterPro"/>
</dbReference>
<dbReference type="OrthoDB" id="5590282at2759"/>
<feature type="domain" description="Cyclin C-terminal" evidence="10">
    <location>
        <begin position="391"/>
        <end position="510"/>
    </location>
</feature>
<comment type="caution">
    <text evidence="11">The sequence shown here is derived from an EMBL/GenBank/DDBJ whole genome shotgun (WGS) entry which is preliminary data.</text>
</comment>
<keyword evidence="4 7" id="KW-0195">Cyclin</keyword>
<name>A0A834T9P2_9FABA</name>
<evidence type="ECO:0000256" key="8">
    <source>
        <dbReference type="SAM" id="MobiDB-lite"/>
    </source>
</evidence>
<accession>A0A834T9P2</accession>
<evidence type="ECO:0000256" key="7">
    <source>
        <dbReference type="RuleBase" id="RU000383"/>
    </source>
</evidence>
<sequence length="525" mass="59716">MQLHPLAVSCFCEDLSETKNLTNLKTASKSGFSITTQDRMFSRHRHGSSPSSSQEKRTSVSENFSKKVTAVKNHLTKKTSALADVTNQRNISLNGIRTSNSAPSKPMVPCVSKIAKTKKESITSPQKKNTSRESSQASVKSSVLLLPKDTSSTRSSQLKAGVEVFLDSSTIRSICPAFTSIVYASRMTDISPSKSFNESVSLDESMSVCDSLNSPEFEYIDHEDTISLKSIESKTERTCDSKVVDIDKNFKDPQVCPSIAHEIYQYLRVSEGYKRPSMDFMEKIQKDVNSSMRAILIDWLVEVAEEYRFLPDTLFLTVNYLDRYLSGNKINRKHLQLLGVACMMIAAKYEEICPPKVEEFCYVTDNTYSRNQVLQMESDVLRFLKFEMTVPTARCFLRRFIIAARQTCKVPKMQLEYLADYLAELSLLEYSMLQYTPSLIAASATFLAQFILLPRKKPWNSTLRHYTSYQSWDLCDCVNALHWLCCHGSYNLPAIREKYSQHKMYTLTKFAYIVPHNYVADDLCS</sequence>
<feature type="region of interest" description="Disordered" evidence="8">
    <location>
        <begin position="35"/>
        <end position="63"/>
    </location>
</feature>
<organism evidence="11 12">
    <name type="scientific">Senna tora</name>
    <dbReference type="NCBI Taxonomy" id="362788"/>
    <lineage>
        <taxon>Eukaryota</taxon>
        <taxon>Viridiplantae</taxon>
        <taxon>Streptophyta</taxon>
        <taxon>Embryophyta</taxon>
        <taxon>Tracheophyta</taxon>
        <taxon>Spermatophyta</taxon>
        <taxon>Magnoliopsida</taxon>
        <taxon>eudicotyledons</taxon>
        <taxon>Gunneridae</taxon>
        <taxon>Pentapetalae</taxon>
        <taxon>rosids</taxon>
        <taxon>fabids</taxon>
        <taxon>Fabales</taxon>
        <taxon>Fabaceae</taxon>
        <taxon>Caesalpinioideae</taxon>
        <taxon>Cassia clade</taxon>
        <taxon>Senna</taxon>
    </lineage>
</organism>
<dbReference type="GO" id="GO:0016538">
    <property type="term" value="F:cyclin-dependent protein serine/threonine kinase regulator activity"/>
    <property type="evidence" value="ECO:0007669"/>
    <property type="project" value="InterPro"/>
</dbReference>
<evidence type="ECO:0000313" key="11">
    <source>
        <dbReference type="EMBL" id="KAF7816826.1"/>
    </source>
</evidence>
<feature type="domain" description="Cyclin-like" evidence="9">
    <location>
        <begin position="395"/>
        <end position="483"/>
    </location>
</feature>
<gene>
    <name evidence="11" type="ORF">G2W53_030795</name>
</gene>
<protein>
    <recommendedName>
        <fullName evidence="6">B-like cyclin</fullName>
    </recommendedName>
</protein>
<comment type="similarity">
    <text evidence="1">Belongs to the cyclin family. Cyclin AB subfamily.</text>
</comment>
<dbReference type="InterPro" id="IPR039361">
    <property type="entry name" value="Cyclin"/>
</dbReference>
<keyword evidence="3" id="KW-0132">Cell division</keyword>
<dbReference type="SUPFAM" id="SSF47954">
    <property type="entry name" value="Cyclin-like"/>
    <property type="match status" value="2"/>
</dbReference>
<dbReference type="AlphaFoldDB" id="A0A834T9P2"/>
<dbReference type="Gene3D" id="1.10.472.10">
    <property type="entry name" value="Cyclin-like"/>
    <property type="match status" value="2"/>
</dbReference>
<evidence type="ECO:0000256" key="2">
    <source>
        <dbReference type="ARBA" id="ARBA00011177"/>
    </source>
</evidence>
<evidence type="ECO:0000259" key="9">
    <source>
        <dbReference type="SMART" id="SM00385"/>
    </source>
</evidence>
<dbReference type="Proteomes" id="UP000634136">
    <property type="component" value="Unassembled WGS sequence"/>
</dbReference>
<dbReference type="InterPro" id="IPR004367">
    <property type="entry name" value="Cyclin_C-dom"/>
</dbReference>
<evidence type="ECO:0000256" key="3">
    <source>
        <dbReference type="ARBA" id="ARBA00022618"/>
    </source>
</evidence>
<dbReference type="PIRSF" id="PIRSF001771">
    <property type="entry name" value="Cyclin_A_B_D_E"/>
    <property type="match status" value="1"/>
</dbReference>
<evidence type="ECO:0000256" key="5">
    <source>
        <dbReference type="ARBA" id="ARBA00023306"/>
    </source>
</evidence>